<gene>
    <name evidence="3" type="ORF">LCGC14_0423520</name>
</gene>
<protein>
    <recommendedName>
        <fullName evidence="2">dATP/dGTP diphosphohydrolase N-terminal domain-containing protein</fullName>
    </recommendedName>
</protein>
<feature type="region of interest" description="Disordered" evidence="1">
    <location>
        <begin position="1"/>
        <end position="93"/>
    </location>
</feature>
<evidence type="ECO:0000256" key="1">
    <source>
        <dbReference type="SAM" id="MobiDB-lite"/>
    </source>
</evidence>
<reference evidence="3" key="1">
    <citation type="journal article" date="2015" name="Nature">
        <title>Complex archaea that bridge the gap between prokaryotes and eukaryotes.</title>
        <authorList>
            <person name="Spang A."/>
            <person name="Saw J.H."/>
            <person name="Jorgensen S.L."/>
            <person name="Zaremba-Niedzwiedzka K."/>
            <person name="Martijn J."/>
            <person name="Lind A.E."/>
            <person name="van Eijk R."/>
            <person name="Schleper C."/>
            <person name="Guy L."/>
            <person name="Ettema T.J."/>
        </authorList>
    </citation>
    <scope>NUCLEOTIDE SEQUENCE</scope>
</reference>
<dbReference type="InterPro" id="IPR044038">
    <property type="entry name" value="dATP/dGTP_diPOhydrolase_N"/>
</dbReference>
<comment type="caution">
    <text evidence="3">The sequence shown here is derived from an EMBL/GenBank/DDBJ whole genome shotgun (WGS) entry which is preliminary data.</text>
</comment>
<evidence type="ECO:0000313" key="3">
    <source>
        <dbReference type="EMBL" id="KKN71189.1"/>
    </source>
</evidence>
<organism evidence="3">
    <name type="scientific">marine sediment metagenome</name>
    <dbReference type="NCBI Taxonomy" id="412755"/>
    <lineage>
        <taxon>unclassified sequences</taxon>
        <taxon>metagenomes</taxon>
        <taxon>ecological metagenomes</taxon>
    </lineage>
</organism>
<evidence type="ECO:0000259" key="2">
    <source>
        <dbReference type="Pfam" id="PF18909"/>
    </source>
</evidence>
<feature type="region of interest" description="Disordered" evidence="1">
    <location>
        <begin position="248"/>
        <end position="288"/>
    </location>
</feature>
<name>A0A0F9SWA8_9ZZZZ</name>
<proteinExistence type="predicted"/>
<dbReference type="EMBL" id="LAZR01000388">
    <property type="protein sequence ID" value="KKN71189.1"/>
    <property type="molecule type" value="Genomic_DNA"/>
</dbReference>
<accession>A0A0F9SWA8</accession>
<feature type="domain" description="dATP/dGTP diphosphohydrolase N-terminal" evidence="2">
    <location>
        <begin position="154"/>
        <end position="245"/>
    </location>
</feature>
<sequence length="288" mass="32154">MNEQSETTDPQEVDAEMERRRLDYQEMEESQYVLGRDVTEQAQPGRVTDETQQRLLNEEVASQSGLGSGGERDLRDFHSECPPEKHDLPGEASIPLPTEEQLDADAFDKAVQEAVEKEKPDSAADVFVRQKFLNPLNAIEFHGAGVGDSFGDTAGFKFDKGKLRYDLIPTEAMKALATILTSGAEKYSDRNWEGGMSWQRVYASLMRHLVAFESGEDLDPESGELHMAHALCNVVFLVTYQMRPHLAEFDDRPKSNNGGSEVGQKQKLEKHPYLNHAPIVGATNPRMG</sequence>
<dbReference type="Pfam" id="PF18909">
    <property type="entry name" value="dGTP_diPhyd_N"/>
    <property type="match status" value="1"/>
</dbReference>
<dbReference type="AlphaFoldDB" id="A0A0F9SWA8"/>
<feature type="compositionally biased region" description="Basic and acidic residues" evidence="1">
    <location>
        <begin position="70"/>
        <end position="89"/>
    </location>
</feature>